<dbReference type="SUPFAM" id="SSF51604">
    <property type="entry name" value="Enolase C-terminal domain-like"/>
    <property type="match status" value="1"/>
</dbReference>
<organism evidence="5 6">
    <name type="scientific">Paenibacillus piri</name>
    <dbReference type="NCBI Taxonomy" id="2547395"/>
    <lineage>
        <taxon>Bacteria</taxon>
        <taxon>Bacillati</taxon>
        <taxon>Bacillota</taxon>
        <taxon>Bacilli</taxon>
        <taxon>Bacillales</taxon>
        <taxon>Paenibacillaceae</taxon>
        <taxon>Paenibacillus</taxon>
    </lineage>
</organism>
<feature type="domain" description="Mandelate racemase/muconate lactonizing enzyme C-terminal" evidence="4">
    <location>
        <begin position="147"/>
        <end position="244"/>
    </location>
</feature>
<keyword evidence="3" id="KW-0460">Magnesium</keyword>
<evidence type="ECO:0000256" key="2">
    <source>
        <dbReference type="ARBA" id="ARBA00022723"/>
    </source>
</evidence>
<dbReference type="InterPro" id="IPR013341">
    <property type="entry name" value="Mandelate_racemase_N_dom"/>
</dbReference>
<dbReference type="AlphaFoldDB" id="A0A4V2ZSA6"/>
<evidence type="ECO:0000256" key="3">
    <source>
        <dbReference type="ARBA" id="ARBA00022842"/>
    </source>
</evidence>
<dbReference type="RefSeq" id="WP_133235023.1">
    <property type="nucleotide sequence ID" value="NZ_SMRT01000020.1"/>
</dbReference>
<dbReference type="SUPFAM" id="SSF54826">
    <property type="entry name" value="Enolase N-terminal domain-like"/>
    <property type="match status" value="1"/>
</dbReference>
<dbReference type="InterPro" id="IPR046945">
    <property type="entry name" value="RHMD-like"/>
</dbReference>
<dbReference type="InterPro" id="IPR036849">
    <property type="entry name" value="Enolase-like_C_sf"/>
</dbReference>
<reference evidence="5 6" key="1">
    <citation type="submission" date="2019-03" db="EMBL/GenBank/DDBJ databases">
        <title>This is whole genome sequence of Paenibacillus sp MS74 strain.</title>
        <authorList>
            <person name="Trinh H.N."/>
        </authorList>
    </citation>
    <scope>NUCLEOTIDE SEQUENCE [LARGE SCALE GENOMIC DNA]</scope>
    <source>
        <strain evidence="5 6">MS74</strain>
    </source>
</reference>
<evidence type="ECO:0000313" key="5">
    <source>
        <dbReference type="EMBL" id="TDF92524.1"/>
    </source>
</evidence>
<evidence type="ECO:0000313" key="6">
    <source>
        <dbReference type="Proteomes" id="UP000295636"/>
    </source>
</evidence>
<protein>
    <submittedName>
        <fullName evidence="5">Mandelate racemase/muconate lactonizing enzyme family protein</fullName>
    </submittedName>
</protein>
<proteinExistence type="predicted"/>
<dbReference type="Pfam" id="PF02746">
    <property type="entry name" value="MR_MLE_N"/>
    <property type="match status" value="1"/>
</dbReference>
<sequence>MKITGLEAIILYSEVKNPVKDALHTYDAGTTVVTKLLTDEGITGYASSYFGRGKATASVLKVLLEQELAPQLIGEDPLFTKRIRKKLWGVADYHGVEGLAHFGISAIDIALWDIVGKSVGLPVAKVLGGVRDRVPAYAMAGWYFDTEKEYIEKCIATAEEGFKAIKLKVGRYSLENDVQRIKAAQRELGEHFTFLVDANQGFDEREAIRRGRAYEQLGIRWLEEPLIPQQKENHARLVQALDIPIAIGENYYAKHQFYDAVQAGAASIYQLDNRRAGGPTEWMEIGAITDAAGLQLASHGGGPANVNMLCAIPNAIFLETGSLKKENHMLKTQLTMVDGEVLLPDTPGMGTDVNEDYIRAHRVDG</sequence>
<accession>A0A4V2ZSA6</accession>
<dbReference type="GO" id="GO:0016052">
    <property type="term" value="P:carbohydrate catabolic process"/>
    <property type="evidence" value="ECO:0007669"/>
    <property type="project" value="TreeGrafter"/>
</dbReference>
<evidence type="ECO:0000256" key="1">
    <source>
        <dbReference type="ARBA" id="ARBA00001946"/>
    </source>
</evidence>
<comment type="cofactor">
    <cofactor evidence="1">
        <name>Mg(2+)</name>
        <dbReference type="ChEBI" id="CHEBI:18420"/>
    </cofactor>
</comment>
<dbReference type="GO" id="GO:0016836">
    <property type="term" value="F:hydro-lyase activity"/>
    <property type="evidence" value="ECO:0007669"/>
    <property type="project" value="TreeGrafter"/>
</dbReference>
<name>A0A4V2ZSA6_9BACL</name>
<dbReference type="PANTHER" id="PTHR13794">
    <property type="entry name" value="ENOLASE SUPERFAMILY, MANDELATE RACEMASE"/>
    <property type="match status" value="1"/>
</dbReference>
<dbReference type="SMART" id="SM00922">
    <property type="entry name" value="MR_MLE"/>
    <property type="match status" value="1"/>
</dbReference>
<dbReference type="InterPro" id="IPR029017">
    <property type="entry name" value="Enolase-like_N"/>
</dbReference>
<dbReference type="Gene3D" id="3.30.390.10">
    <property type="entry name" value="Enolase-like, N-terminal domain"/>
    <property type="match status" value="1"/>
</dbReference>
<evidence type="ECO:0000259" key="4">
    <source>
        <dbReference type="SMART" id="SM00922"/>
    </source>
</evidence>
<dbReference type="GO" id="GO:0000287">
    <property type="term" value="F:magnesium ion binding"/>
    <property type="evidence" value="ECO:0007669"/>
    <property type="project" value="TreeGrafter"/>
</dbReference>
<comment type="caution">
    <text evidence="5">The sequence shown here is derived from an EMBL/GenBank/DDBJ whole genome shotgun (WGS) entry which is preliminary data.</text>
</comment>
<dbReference type="Pfam" id="PF13378">
    <property type="entry name" value="MR_MLE_C"/>
    <property type="match status" value="1"/>
</dbReference>
<keyword evidence="6" id="KW-1185">Reference proteome</keyword>
<dbReference type="SFLD" id="SFLDG00179">
    <property type="entry name" value="mandelate_racemase"/>
    <property type="match status" value="1"/>
</dbReference>
<dbReference type="SFLD" id="SFLDS00001">
    <property type="entry name" value="Enolase"/>
    <property type="match status" value="1"/>
</dbReference>
<dbReference type="OrthoDB" id="9775391at2"/>
<dbReference type="Gene3D" id="3.20.20.120">
    <property type="entry name" value="Enolase-like C-terminal domain"/>
    <property type="match status" value="1"/>
</dbReference>
<dbReference type="CDD" id="cd03316">
    <property type="entry name" value="MR_like"/>
    <property type="match status" value="1"/>
</dbReference>
<dbReference type="InterPro" id="IPR029065">
    <property type="entry name" value="Enolase_C-like"/>
</dbReference>
<gene>
    <name evidence="5" type="ORF">E1757_29490</name>
</gene>
<dbReference type="PANTHER" id="PTHR13794:SF58">
    <property type="entry name" value="MITOCHONDRIAL ENOLASE SUPERFAMILY MEMBER 1"/>
    <property type="match status" value="1"/>
</dbReference>
<dbReference type="Proteomes" id="UP000295636">
    <property type="component" value="Unassembled WGS sequence"/>
</dbReference>
<dbReference type="EMBL" id="SMRT01000020">
    <property type="protein sequence ID" value="TDF92524.1"/>
    <property type="molecule type" value="Genomic_DNA"/>
</dbReference>
<keyword evidence="2" id="KW-0479">Metal-binding</keyword>
<dbReference type="InterPro" id="IPR013342">
    <property type="entry name" value="Mandelate_racemase_C"/>
</dbReference>